<dbReference type="HAMAP" id="MF_01013">
    <property type="entry name" value="HisF"/>
    <property type="match status" value="1"/>
</dbReference>
<keyword evidence="5 9" id="KW-0368">Histidine biosynthesis</keyword>
<organism evidence="11 12">
    <name type="scientific">Metabacillus halosaccharovorans</name>
    <dbReference type="NCBI Taxonomy" id="930124"/>
    <lineage>
        <taxon>Bacteria</taxon>
        <taxon>Bacillati</taxon>
        <taxon>Bacillota</taxon>
        <taxon>Bacilli</taxon>
        <taxon>Bacillales</taxon>
        <taxon>Bacillaceae</taxon>
        <taxon>Metabacillus</taxon>
    </lineage>
</organism>
<protein>
    <recommendedName>
        <fullName evidence="9">Imidazole glycerol phosphate synthase subunit HisF</fullName>
        <ecNumber evidence="9">4.3.2.10</ecNumber>
    </recommendedName>
    <alternativeName>
        <fullName evidence="9">IGP synthase cyclase subunit</fullName>
    </alternativeName>
    <alternativeName>
        <fullName evidence="9">IGP synthase subunit HisF</fullName>
    </alternativeName>
    <alternativeName>
        <fullName evidence="9">ImGP synthase subunit HisF</fullName>
        <shortName evidence="9">IGPS subunit HisF</shortName>
    </alternativeName>
</protein>
<dbReference type="RefSeq" id="WP_264144291.1">
    <property type="nucleotide sequence ID" value="NZ_JAOYEY010000048.1"/>
</dbReference>
<feature type="active site" evidence="9">
    <location>
        <position position="130"/>
    </location>
</feature>
<evidence type="ECO:0000256" key="1">
    <source>
        <dbReference type="ARBA" id="ARBA00005091"/>
    </source>
</evidence>
<comment type="caution">
    <text evidence="11">The sequence shown here is derived from an EMBL/GenBank/DDBJ whole genome shotgun (WGS) entry which is preliminary data.</text>
</comment>
<sequence>MITKRIIPCLDVKEGRVVKGIQFLGLRDAGDPVELAKFYDKEGADELVFLDISASHEGRKTMVDVVEQVAAQLAIPFTVGGGINSLEDMKRILRAGADKVSLNTAALLNPDLITEGAGFFGSQCIVVAIDAKYDDQLGSWRVFTHGGRNATEWEVVEWAKEAVKRGAGEILLTSMDSDGEKSGFNLALNKAVSEAVTVPVIASGGAGNAEHFLHAFQEGKADAALAASIFHYKETSVKEVKAYLDQQGVNVR</sequence>
<dbReference type="EC" id="4.3.2.10" evidence="9"/>
<keyword evidence="12" id="KW-1185">Reference proteome</keyword>
<evidence type="ECO:0000256" key="5">
    <source>
        <dbReference type="ARBA" id="ARBA00023102"/>
    </source>
</evidence>
<comment type="similarity">
    <text evidence="2 9 10">Belongs to the HisA/HisF family.</text>
</comment>
<comment type="pathway">
    <text evidence="1 9">Amino-acid biosynthesis; L-histidine biosynthesis; L-histidine from 5-phospho-alpha-D-ribose 1-diphosphate: step 5/9.</text>
</comment>
<dbReference type="InterPro" id="IPR013785">
    <property type="entry name" value="Aldolase_TIM"/>
</dbReference>
<dbReference type="InterPro" id="IPR006062">
    <property type="entry name" value="His_biosynth"/>
</dbReference>
<keyword evidence="9" id="KW-0963">Cytoplasm</keyword>
<keyword evidence="6 9" id="KW-0456">Lyase</keyword>
<comment type="subcellular location">
    <subcellularLocation>
        <location evidence="9">Cytoplasm</location>
    </subcellularLocation>
</comment>
<dbReference type="InterPro" id="IPR004651">
    <property type="entry name" value="HisF"/>
</dbReference>
<evidence type="ECO:0000256" key="2">
    <source>
        <dbReference type="ARBA" id="ARBA00009667"/>
    </source>
</evidence>
<evidence type="ECO:0000313" key="11">
    <source>
        <dbReference type="EMBL" id="MCV9888105.1"/>
    </source>
</evidence>
<dbReference type="PANTHER" id="PTHR21235:SF2">
    <property type="entry name" value="IMIDAZOLE GLYCEROL PHOSPHATE SYNTHASE HISHF"/>
    <property type="match status" value="1"/>
</dbReference>
<name>A0ABT3DM10_9BACI</name>
<dbReference type="NCBIfam" id="TIGR00735">
    <property type="entry name" value="hisF"/>
    <property type="match status" value="1"/>
</dbReference>
<dbReference type="PANTHER" id="PTHR21235">
    <property type="entry name" value="IMIDAZOLE GLYCEROL PHOSPHATE SYNTHASE SUBUNIT HISF/H IGP SYNTHASE SUBUNIT HISF/H"/>
    <property type="match status" value="1"/>
</dbReference>
<accession>A0ABT3DM10</accession>
<evidence type="ECO:0000256" key="10">
    <source>
        <dbReference type="RuleBase" id="RU003657"/>
    </source>
</evidence>
<evidence type="ECO:0000256" key="8">
    <source>
        <dbReference type="ARBA" id="ARBA00047838"/>
    </source>
</evidence>
<proteinExistence type="inferred from homology"/>
<dbReference type="Pfam" id="PF00977">
    <property type="entry name" value="His_biosynth"/>
    <property type="match status" value="1"/>
</dbReference>
<evidence type="ECO:0000256" key="6">
    <source>
        <dbReference type="ARBA" id="ARBA00023239"/>
    </source>
</evidence>
<evidence type="ECO:0000256" key="3">
    <source>
        <dbReference type="ARBA" id="ARBA00011152"/>
    </source>
</evidence>
<evidence type="ECO:0000256" key="4">
    <source>
        <dbReference type="ARBA" id="ARBA00022605"/>
    </source>
</evidence>
<evidence type="ECO:0000313" key="12">
    <source>
        <dbReference type="Proteomes" id="UP001526147"/>
    </source>
</evidence>
<dbReference type="CDD" id="cd04731">
    <property type="entry name" value="HisF"/>
    <property type="match status" value="1"/>
</dbReference>
<dbReference type="Proteomes" id="UP001526147">
    <property type="component" value="Unassembled WGS sequence"/>
</dbReference>
<evidence type="ECO:0000256" key="7">
    <source>
        <dbReference type="ARBA" id="ARBA00025475"/>
    </source>
</evidence>
<dbReference type="Gene3D" id="3.20.20.70">
    <property type="entry name" value="Aldolase class I"/>
    <property type="match status" value="1"/>
</dbReference>
<comment type="subunit">
    <text evidence="3 9">Heterodimer of HisH and HisF.</text>
</comment>
<reference evidence="11 12" key="1">
    <citation type="submission" date="2022-10" db="EMBL/GenBank/DDBJ databases">
        <title>Draft genome assembly of moderately radiation resistant bacterium Metabacillus halosaccharovorans.</title>
        <authorList>
            <person name="Pal S."/>
            <person name="Gopinathan A."/>
        </authorList>
    </citation>
    <scope>NUCLEOTIDE SEQUENCE [LARGE SCALE GENOMIC DNA]</scope>
    <source>
        <strain evidence="11 12">VITHBRA001</strain>
    </source>
</reference>
<feature type="active site" evidence="9">
    <location>
        <position position="11"/>
    </location>
</feature>
<dbReference type="InterPro" id="IPR050064">
    <property type="entry name" value="IGPS_HisA/HisF"/>
</dbReference>
<dbReference type="EMBL" id="JAOYEY010000048">
    <property type="protein sequence ID" value="MCV9888105.1"/>
    <property type="molecule type" value="Genomic_DNA"/>
</dbReference>
<comment type="function">
    <text evidence="7 9">IGPS catalyzes the conversion of PRFAR and glutamine to IGP, AICAR and glutamate. The HisF subunit catalyzes the cyclization activity that produces IGP and AICAR from PRFAR using the ammonia provided by the HisH subunit.</text>
</comment>
<gene>
    <name evidence="9 11" type="primary">hisF</name>
    <name evidence="11" type="ORF">OIH86_20885</name>
</gene>
<dbReference type="SUPFAM" id="SSF51366">
    <property type="entry name" value="Ribulose-phoshate binding barrel"/>
    <property type="match status" value="1"/>
</dbReference>
<evidence type="ECO:0000256" key="9">
    <source>
        <dbReference type="HAMAP-Rule" id="MF_01013"/>
    </source>
</evidence>
<comment type="catalytic activity">
    <reaction evidence="8 9">
        <text>5-[(5-phospho-1-deoxy-D-ribulos-1-ylimino)methylamino]-1-(5-phospho-beta-D-ribosyl)imidazole-4-carboxamide + L-glutamine = D-erythro-1-(imidazol-4-yl)glycerol 3-phosphate + 5-amino-1-(5-phospho-beta-D-ribosyl)imidazole-4-carboxamide + L-glutamate + H(+)</text>
        <dbReference type="Rhea" id="RHEA:24793"/>
        <dbReference type="ChEBI" id="CHEBI:15378"/>
        <dbReference type="ChEBI" id="CHEBI:29985"/>
        <dbReference type="ChEBI" id="CHEBI:58278"/>
        <dbReference type="ChEBI" id="CHEBI:58359"/>
        <dbReference type="ChEBI" id="CHEBI:58475"/>
        <dbReference type="ChEBI" id="CHEBI:58525"/>
        <dbReference type="EC" id="4.3.2.10"/>
    </reaction>
</comment>
<keyword evidence="4 9" id="KW-0028">Amino-acid biosynthesis</keyword>
<dbReference type="GO" id="GO:0016829">
    <property type="term" value="F:lyase activity"/>
    <property type="evidence" value="ECO:0007669"/>
    <property type="project" value="UniProtKB-KW"/>
</dbReference>
<dbReference type="InterPro" id="IPR011060">
    <property type="entry name" value="RibuloseP-bd_barrel"/>
</dbReference>